<dbReference type="Gene3D" id="1.10.8.270">
    <property type="entry name" value="putative rabgap domain of human tbc1 domain family member 14 like domains"/>
    <property type="match status" value="1"/>
</dbReference>
<dbReference type="GO" id="GO:0031267">
    <property type="term" value="F:small GTPase binding"/>
    <property type="evidence" value="ECO:0007669"/>
    <property type="project" value="TreeGrafter"/>
</dbReference>
<evidence type="ECO:0000313" key="6">
    <source>
        <dbReference type="Proteomes" id="UP000187209"/>
    </source>
</evidence>
<evidence type="ECO:0000256" key="2">
    <source>
        <dbReference type="SAM" id="Coils"/>
    </source>
</evidence>
<feature type="domain" description="EF-hand" evidence="4">
    <location>
        <begin position="452"/>
        <end position="487"/>
    </location>
</feature>
<protein>
    <recommendedName>
        <fullName evidence="7">Rab-GAP TBC domain-containing protein</fullName>
    </recommendedName>
</protein>
<dbReference type="PANTHER" id="PTHR47219">
    <property type="entry name" value="RAB GTPASE-ACTIVATING PROTEIN 1-LIKE"/>
    <property type="match status" value="1"/>
</dbReference>
<evidence type="ECO:0000256" key="1">
    <source>
        <dbReference type="ARBA" id="ARBA00022837"/>
    </source>
</evidence>
<evidence type="ECO:0000259" key="3">
    <source>
        <dbReference type="PROSITE" id="PS50086"/>
    </source>
</evidence>
<dbReference type="AlphaFoldDB" id="A0A1R2BIL6"/>
<dbReference type="PROSITE" id="PS50222">
    <property type="entry name" value="EF_HAND_2"/>
    <property type="match status" value="2"/>
</dbReference>
<keyword evidence="6" id="KW-1185">Reference proteome</keyword>
<dbReference type="OrthoDB" id="288404at2759"/>
<dbReference type="Proteomes" id="UP000187209">
    <property type="component" value="Unassembled WGS sequence"/>
</dbReference>
<dbReference type="GO" id="GO:0005096">
    <property type="term" value="F:GTPase activator activity"/>
    <property type="evidence" value="ECO:0007669"/>
    <property type="project" value="TreeGrafter"/>
</dbReference>
<dbReference type="InterPro" id="IPR002048">
    <property type="entry name" value="EF_hand_dom"/>
</dbReference>
<dbReference type="CDD" id="cd00051">
    <property type="entry name" value="EFh"/>
    <property type="match status" value="1"/>
</dbReference>
<dbReference type="InterPro" id="IPR035969">
    <property type="entry name" value="Rab-GAP_TBC_sf"/>
</dbReference>
<name>A0A1R2BIL6_9CILI</name>
<gene>
    <name evidence="5" type="ORF">SteCoe_23970</name>
</gene>
<dbReference type="EMBL" id="MPUH01000621">
    <property type="protein sequence ID" value="OMJ76627.1"/>
    <property type="molecule type" value="Genomic_DNA"/>
</dbReference>
<reference evidence="5 6" key="1">
    <citation type="submission" date="2016-11" db="EMBL/GenBank/DDBJ databases">
        <title>The macronuclear genome of Stentor coeruleus: a giant cell with tiny introns.</title>
        <authorList>
            <person name="Slabodnick M."/>
            <person name="Ruby J.G."/>
            <person name="Reiff S.B."/>
            <person name="Swart E.C."/>
            <person name="Gosai S."/>
            <person name="Prabakaran S."/>
            <person name="Witkowska E."/>
            <person name="Larue G.E."/>
            <person name="Fisher S."/>
            <person name="Freeman R.M."/>
            <person name="Gunawardena J."/>
            <person name="Chu W."/>
            <person name="Stover N.A."/>
            <person name="Gregory B.D."/>
            <person name="Nowacki M."/>
            <person name="Derisi J."/>
            <person name="Roy S.W."/>
            <person name="Marshall W.F."/>
            <person name="Sood P."/>
        </authorList>
    </citation>
    <scope>NUCLEOTIDE SEQUENCE [LARGE SCALE GENOMIC DNA]</scope>
    <source>
        <strain evidence="5">WM001</strain>
    </source>
</reference>
<sequence>MSLYDESTTEIYCGLCSKILNPPFTNMKIYSAEYSPCLPVCQSCSKHLEKVSEVIETHNLKWAELSRKGRIWMSTSGVEKYMNENQGNIETYINIEISEDDDEVIKKDVMMGRTDPDIFEWEYHELLKRIIKKTYREDICRVLRAYCARNRNIGYCQGMSYVCMWLLVFMDHNSAFWTLSYLVEKWLLPDFYIGAKHGNSLNGFYIESSTVAGFLNKLIPSIPKCPYPAEQFSDFFSLQLLIQLFVNTVDLESCIFLWDKLMEESSVPLICGVVSLVSISDQEIRADQHPLNILKQLPERRIKNELSKEYERLKMEITKKRVEELRHQAREMRARQWKYCEKLSMKRLQKVSNLNEEEINQIAKIFEDFLQEGVRKSNRYTIKLPKAEQESFDKSNYESGIRREDFVKIISDISPHLLTSAGLIFDRFDEDKSGLLDFRELTICISIMMKGDFEDKLKICFDAYDADKSGFLQPNEMNELIESIIKPYRDIGSESTMLGALNIEDIREKLNKICEASGDILCFRDFLLAVKADPALYSCFMSHFKTDEDGIRTLSKQKTNDDRIGKSYCKNCRIF</sequence>
<dbReference type="InterPro" id="IPR050302">
    <property type="entry name" value="Rab_GAP_TBC_domain"/>
</dbReference>
<dbReference type="InterPro" id="IPR018247">
    <property type="entry name" value="EF_Hand_1_Ca_BS"/>
</dbReference>
<dbReference type="PANTHER" id="PTHR47219:SF20">
    <property type="entry name" value="TBC1 DOMAIN FAMILY MEMBER 2B"/>
    <property type="match status" value="1"/>
</dbReference>
<dbReference type="SUPFAM" id="SSF47923">
    <property type="entry name" value="Ypt/Rab-GAP domain of gyp1p"/>
    <property type="match status" value="1"/>
</dbReference>
<dbReference type="Pfam" id="PF00566">
    <property type="entry name" value="RabGAP-TBC"/>
    <property type="match status" value="1"/>
</dbReference>
<dbReference type="InterPro" id="IPR000195">
    <property type="entry name" value="Rab-GAP-TBC_dom"/>
</dbReference>
<dbReference type="Pfam" id="PF13202">
    <property type="entry name" value="EF-hand_5"/>
    <property type="match status" value="1"/>
</dbReference>
<keyword evidence="1" id="KW-0106">Calcium</keyword>
<dbReference type="PROSITE" id="PS50086">
    <property type="entry name" value="TBC_RABGAP"/>
    <property type="match status" value="1"/>
</dbReference>
<comment type="caution">
    <text evidence="5">The sequence shown here is derived from an EMBL/GenBank/DDBJ whole genome shotgun (WGS) entry which is preliminary data.</text>
</comment>
<accession>A0A1R2BIL6</accession>
<dbReference type="PRINTS" id="PR00450">
    <property type="entry name" value="RECOVERIN"/>
</dbReference>
<feature type="coiled-coil region" evidence="2">
    <location>
        <begin position="303"/>
        <end position="335"/>
    </location>
</feature>
<feature type="domain" description="Rab-GAP TBC" evidence="3">
    <location>
        <begin position="62"/>
        <end position="265"/>
    </location>
</feature>
<feature type="domain" description="EF-hand" evidence="4">
    <location>
        <begin position="424"/>
        <end position="451"/>
    </location>
</feature>
<evidence type="ECO:0000313" key="5">
    <source>
        <dbReference type="EMBL" id="OMJ76627.1"/>
    </source>
</evidence>
<organism evidence="5 6">
    <name type="scientific">Stentor coeruleus</name>
    <dbReference type="NCBI Taxonomy" id="5963"/>
    <lineage>
        <taxon>Eukaryota</taxon>
        <taxon>Sar</taxon>
        <taxon>Alveolata</taxon>
        <taxon>Ciliophora</taxon>
        <taxon>Postciliodesmatophora</taxon>
        <taxon>Heterotrichea</taxon>
        <taxon>Heterotrichida</taxon>
        <taxon>Stentoridae</taxon>
        <taxon>Stentor</taxon>
    </lineage>
</organism>
<evidence type="ECO:0008006" key="7">
    <source>
        <dbReference type="Google" id="ProtNLM"/>
    </source>
</evidence>
<dbReference type="SUPFAM" id="SSF47473">
    <property type="entry name" value="EF-hand"/>
    <property type="match status" value="1"/>
</dbReference>
<proteinExistence type="predicted"/>
<keyword evidence="2" id="KW-0175">Coiled coil</keyword>
<dbReference type="PROSITE" id="PS00018">
    <property type="entry name" value="EF_HAND_1"/>
    <property type="match status" value="2"/>
</dbReference>
<dbReference type="Gene3D" id="1.10.238.10">
    <property type="entry name" value="EF-hand"/>
    <property type="match status" value="1"/>
</dbReference>
<dbReference type="SMART" id="SM00054">
    <property type="entry name" value="EFh"/>
    <property type="match status" value="2"/>
</dbReference>
<evidence type="ECO:0000259" key="4">
    <source>
        <dbReference type="PROSITE" id="PS50222"/>
    </source>
</evidence>
<dbReference type="SMART" id="SM00164">
    <property type="entry name" value="TBC"/>
    <property type="match status" value="1"/>
</dbReference>
<dbReference type="InterPro" id="IPR011992">
    <property type="entry name" value="EF-hand-dom_pair"/>
</dbReference>
<dbReference type="GO" id="GO:0005509">
    <property type="term" value="F:calcium ion binding"/>
    <property type="evidence" value="ECO:0007669"/>
    <property type="project" value="InterPro"/>
</dbReference>